<evidence type="ECO:0000313" key="2">
    <source>
        <dbReference type="EMBL" id="KAL2047226.1"/>
    </source>
</evidence>
<protein>
    <submittedName>
        <fullName evidence="2">Uncharacterized protein</fullName>
    </submittedName>
</protein>
<sequence>MSADSRFWRPAPPCRSILQMVAPSGDQLRPAAETPPEDQGTATQPHRRLRRRCVSVVTELDHWCPTCTVDQIFRNVLATKGFRDSQKRWEIDELVPADYVYTSFSTEKQIRRVTELGK</sequence>
<dbReference type="EMBL" id="JBEFKJ010000003">
    <property type="protein sequence ID" value="KAL2047226.1"/>
    <property type="molecule type" value="Genomic_DNA"/>
</dbReference>
<proteinExistence type="predicted"/>
<feature type="region of interest" description="Disordered" evidence="1">
    <location>
        <begin position="25"/>
        <end position="48"/>
    </location>
</feature>
<gene>
    <name evidence="2" type="ORF">N7G274_001245</name>
</gene>
<evidence type="ECO:0000256" key="1">
    <source>
        <dbReference type="SAM" id="MobiDB-lite"/>
    </source>
</evidence>
<reference evidence="2 3" key="1">
    <citation type="submission" date="2024-09" db="EMBL/GenBank/DDBJ databases">
        <title>Rethinking Asexuality: The Enigmatic Case of Functional Sexual Genes in Lepraria (Stereocaulaceae).</title>
        <authorList>
            <person name="Doellman M."/>
            <person name="Sun Y."/>
            <person name="Barcenas-Pena A."/>
            <person name="Lumbsch H.T."/>
            <person name="Grewe F."/>
        </authorList>
    </citation>
    <scope>NUCLEOTIDE SEQUENCE [LARGE SCALE GENOMIC DNA]</scope>
    <source>
        <strain evidence="2 3">Mercado 3170</strain>
    </source>
</reference>
<name>A0ABR4AQV4_9LECA</name>
<comment type="caution">
    <text evidence="2">The sequence shown here is derived from an EMBL/GenBank/DDBJ whole genome shotgun (WGS) entry which is preliminary data.</text>
</comment>
<evidence type="ECO:0000313" key="3">
    <source>
        <dbReference type="Proteomes" id="UP001590950"/>
    </source>
</evidence>
<keyword evidence="3" id="KW-1185">Reference proteome</keyword>
<organism evidence="2 3">
    <name type="scientific">Stereocaulon virgatum</name>
    <dbReference type="NCBI Taxonomy" id="373712"/>
    <lineage>
        <taxon>Eukaryota</taxon>
        <taxon>Fungi</taxon>
        <taxon>Dikarya</taxon>
        <taxon>Ascomycota</taxon>
        <taxon>Pezizomycotina</taxon>
        <taxon>Lecanoromycetes</taxon>
        <taxon>OSLEUM clade</taxon>
        <taxon>Lecanoromycetidae</taxon>
        <taxon>Lecanorales</taxon>
        <taxon>Lecanorineae</taxon>
        <taxon>Stereocaulaceae</taxon>
        <taxon>Stereocaulon</taxon>
    </lineage>
</organism>
<accession>A0ABR4AQV4</accession>
<dbReference type="Proteomes" id="UP001590950">
    <property type="component" value="Unassembled WGS sequence"/>
</dbReference>